<comment type="caution">
    <text evidence="1">The sequence shown here is derived from an EMBL/GenBank/DDBJ whole genome shotgun (WGS) entry which is preliminary data.</text>
</comment>
<accession>C0EGL9</accession>
<dbReference type="EMBL" id="ACEC01000104">
    <property type="protein sequence ID" value="EEG29362.1"/>
    <property type="molecule type" value="Genomic_DNA"/>
</dbReference>
<dbReference type="Proteomes" id="UP000003340">
    <property type="component" value="Unassembled WGS sequence"/>
</dbReference>
<sequence>MGQLPVALQGAPHRIRGVMTTSHLLASCRTGFLPCISSLFFVKPFSLPLGKPGILSSEILQKEVDCFQAIDFF</sequence>
<name>C0EGL9_9FIRM</name>
<keyword evidence="2" id="KW-1185">Reference proteome</keyword>
<proteinExistence type="predicted"/>
<organism evidence="1 2">
    <name type="scientific">[Clostridium] methylpentosum DSM 5476</name>
    <dbReference type="NCBI Taxonomy" id="537013"/>
    <lineage>
        <taxon>Bacteria</taxon>
        <taxon>Bacillati</taxon>
        <taxon>Bacillota</taxon>
        <taxon>Clostridia</taxon>
        <taxon>Eubacteriales</taxon>
        <taxon>Oscillospiraceae</taxon>
        <taxon>Oscillospiraceae incertae sedis</taxon>
    </lineage>
</organism>
<reference evidence="1 2" key="2">
    <citation type="submission" date="2009-02" db="EMBL/GenBank/DDBJ databases">
        <title>Draft genome sequence of Clostridium methylpentosum (DSM 5476).</title>
        <authorList>
            <person name="Sudarsanam P."/>
            <person name="Ley R."/>
            <person name="Guruge J."/>
            <person name="Turnbaugh P.J."/>
            <person name="Mahowald M."/>
            <person name="Liep D."/>
            <person name="Gordon J."/>
        </authorList>
    </citation>
    <scope>NUCLEOTIDE SEQUENCE [LARGE SCALE GENOMIC DNA]</scope>
    <source>
        <strain evidence="1 2">DSM 5476</strain>
    </source>
</reference>
<evidence type="ECO:0000313" key="1">
    <source>
        <dbReference type="EMBL" id="EEG29362.1"/>
    </source>
</evidence>
<reference evidence="1 2" key="1">
    <citation type="submission" date="2009-01" db="EMBL/GenBank/DDBJ databases">
        <authorList>
            <person name="Fulton L."/>
            <person name="Clifton S."/>
            <person name="Fulton B."/>
            <person name="Xu J."/>
            <person name="Minx P."/>
            <person name="Pepin K.H."/>
            <person name="Johnson M."/>
            <person name="Bhonagiri V."/>
            <person name="Nash W.E."/>
            <person name="Mardis E.R."/>
            <person name="Wilson R.K."/>
        </authorList>
    </citation>
    <scope>NUCLEOTIDE SEQUENCE [LARGE SCALE GENOMIC DNA]</scope>
    <source>
        <strain evidence="1 2">DSM 5476</strain>
    </source>
</reference>
<protein>
    <submittedName>
        <fullName evidence="1">Uncharacterized protein</fullName>
    </submittedName>
</protein>
<dbReference type="AlphaFoldDB" id="C0EGL9"/>
<gene>
    <name evidence="1" type="ORF">CLOSTMETH_03012</name>
</gene>
<dbReference type="HOGENOM" id="CLU_2698120_0_0_9"/>
<evidence type="ECO:0000313" key="2">
    <source>
        <dbReference type="Proteomes" id="UP000003340"/>
    </source>
</evidence>